<keyword evidence="3 6" id="KW-1133">Transmembrane helix</keyword>
<sequence length="135" mass="13937">MTSAQDPEPTTARPEPGIAGPDPAASVERPGEPATPDTPATPVAPPRPAPIKRTRVSGTWVAVIVALVILVFLLIFILQNLATATVNFLGMSGSLPLAVAMLFSAIAGAVLVALIGAARILQLRKATKRASRGLR</sequence>
<dbReference type="InterPro" id="IPR010445">
    <property type="entry name" value="LapA_dom"/>
</dbReference>
<feature type="region of interest" description="Disordered" evidence="5">
    <location>
        <begin position="1"/>
        <end position="49"/>
    </location>
</feature>
<protein>
    <recommendedName>
        <fullName evidence="7">Lipopolysaccharide assembly protein A domain-containing protein</fullName>
    </recommendedName>
</protein>
<dbReference type="GO" id="GO:0005886">
    <property type="term" value="C:plasma membrane"/>
    <property type="evidence" value="ECO:0007669"/>
    <property type="project" value="InterPro"/>
</dbReference>
<evidence type="ECO:0000256" key="1">
    <source>
        <dbReference type="ARBA" id="ARBA00022475"/>
    </source>
</evidence>
<keyword evidence="4 6" id="KW-0472">Membrane</keyword>
<feature type="transmembrane region" description="Helical" evidence="6">
    <location>
        <begin position="98"/>
        <end position="121"/>
    </location>
</feature>
<evidence type="ECO:0000259" key="7">
    <source>
        <dbReference type="Pfam" id="PF06305"/>
    </source>
</evidence>
<keyword evidence="1" id="KW-1003">Cell membrane</keyword>
<evidence type="ECO:0000256" key="2">
    <source>
        <dbReference type="ARBA" id="ARBA00022692"/>
    </source>
</evidence>
<accession>A0A8H9IZK8</accession>
<comment type="caution">
    <text evidence="8">The sequence shown here is derived from an EMBL/GenBank/DDBJ whole genome shotgun (WGS) entry which is preliminary data.</text>
</comment>
<evidence type="ECO:0000256" key="6">
    <source>
        <dbReference type="SAM" id="Phobius"/>
    </source>
</evidence>
<keyword evidence="9" id="KW-1185">Reference proteome</keyword>
<dbReference type="AlphaFoldDB" id="A0A8H9IZK8"/>
<evidence type="ECO:0000256" key="4">
    <source>
        <dbReference type="ARBA" id="ARBA00023136"/>
    </source>
</evidence>
<feature type="transmembrane region" description="Helical" evidence="6">
    <location>
        <begin position="57"/>
        <end position="78"/>
    </location>
</feature>
<reference evidence="8" key="1">
    <citation type="journal article" date="2014" name="Int. J. Syst. Evol. Microbiol.">
        <title>Complete genome sequence of Corynebacterium casei LMG S-19264T (=DSM 44701T), isolated from a smear-ripened cheese.</title>
        <authorList>
            <consortium name="US DOE Joint Genome Institute (JGI-PGF)"/>
            <person name="Walter F."/>
            <person name="Albersmeier A."/>
            <person name="Kalinowski J."/>
            <person name="Ruckert C."/>
        </authorList>
    </citation>
    <scope>NUCLEOTIDE SEQUENCE</scope>
    <source>
        <strain evidence="8">CGMCC 4.7679</strain>
    </source>
</reference>
<feature type="domain" description="Lipopolysaccharide assembly protein A" evidence="7">
    <location>
        <begin position="79"/>
        <end position="132"/>
    </location>
</feature>
<organism evidence="8 9">
    <name type="scientific">Amycolatopsis bartoniae</name>
    <dbReference type="NCBI Taxonomy" id="941986"/>
    <lineage>
        <taxon>Bacteria</taxon>
        <taxon>Bacillati</taxon>
        <taxon>Actinomycetota</taxon>
        <taxon>Actinomycetes</taxon>
        <taxon>Pseudonocardiales</taxon>
        <taxon>Pseudonocardiaceae</taxon>
        <taxon>Amycolatopsis</taxon>
    </lineage>
</organism>
<dbReference type="RefSeq" id="WP_183176542.1">
    <property type="nucleotide sequence ID" value="NZ_BNAV01000010.1"/>
</dbReference>
<evidence type="ECO:0000256" key="3">
    <source>
        <dbReference type="ARBA" id="ARBA00022989"/>
    </source>
</evidence>
<dbReference type="Proteomes" id="UP000658656">
    <property type="component" value="Unassembled WGS sequence"/>
</dbReference>
<dbReference type="EMBL" id="BNAV01000010">
    <property type="protein sequence ID" value="GHF73930.1"/>
    <property type="molecule type" value="Genomic_DNA"/>
</dbReference>
<gene>
    <name evidence="8" type="ORF">GCM10017566_54610</name>
</gene>
<evidence type="ECO:0000313" key="8">
    <source>
        <dbReference type="EMBL" id="GHF73930.1"/>
    </source>
</evidence>
<reference evidence="8" key="2">
    <citation type="submission" date="2020-09" db="EMBL/GenBank/DDBJ databases">
        <authorList>
            <person name="Sun Q."/>
            <person name="Zhou Y."/>
        </authorList>
    </citation>
    <scope>NUCLEOTIDE SEQUENCE</scope>
    <source>
        <strain evidence="8">CGMCC 4.7679</strain>
    </source>
</reference>
<proteinExistence type="predicted"/>
<dbReference type="Pfam" id="PF06305">
    <property type="entry name" value="LapA_dom"/>
    <property type="match status" value="1"/>
</dbReference>
<keyword evidence="2 6" id="KW-0812">Transmembrane</keyword>
<name>A0A8H9IZK8_9PSEU</name>
<evidence type="ECO:0000256" key="5">
    <source>
        <dbReference type="SAM" id="MobiDB-lite"/>
    </source>
</evidence>
<evidence type="ECO:0000313" key="9">
    <source>
        <dbReference type="Proteomes" id="UP000658656"/>
    </source>
</evidence>